<protein>
    <recommendedName>
        <fullName evidence="3">Membrane protein insertase YidC</fullName>
    </recommendedName>
    <alternativeName>
        <fullName evidence="15">Foldase YidC</fullName>
    </alternativeName>
    <alternativeName>
        <fullName evidence="14">Membrane integrase YidC</fullName>
    </alternativeName>
    <alternativeName>
        <fullName evidence="13">Membrane protein YidC</fullName>
    </alternativeName>
</protein>
<comment type="subcellular location">
    <subcellularLocation>
        <location evidence="1">Cell membrane</location>
        <topology evidence="1">Multi-pass membrane protein</topology>
    </subcellularLocation>
    <subcellularLocation>
        <location evidence="16">Membrane</location>
        <topology evidence="16">Multi-pass membrane protein</topology>
    </subcellularLocation>
</comment>
<dbReference type="CDD" id="cd20070">
    <property type="entry name" value="5TM_YidC_Alb3"/>
    <property type="match status" value="1"/>
</dbReference>
<feature type="transmembrane region" description="Helical" evidence="17">
    <location>
        <begin position="20"/>
        <end position="47"/>
    </location>
</feature>
<keyword evidence="8 17" id="KW-1133">Transmembrane helix</keyword>
<evidence type="ECO:0000256" key="9">
    <source>
        <dbReference type="ARBA" id="ARBA00023136"/>
    </source>
</evidence>
<dbReference type="PANTHER" id="PTHR12428:SF65">
    <property type="entry name" value="CYTOCHROME C OXIDASE ASSEMBLY PROTEIN COX18, MITOCHONDRIAL"/>
    <property type="match status" value="1"/>
</dbReference>
<keyword evidence="20" id="KW-1185">Reference proteome</keyword>
<dbReference type="InterPro" id="IPR001708">
    <property type="entry name" value="YidC/ALB3/OXA1/COX18"/>
</dbReference>
<keyword evidence="7" id="KW-0653">Protein transport</keyword>
<dbReference type="GO" id="GO:0051205">
    <property type="term" value="P:protein insertion into membrane"/>
    <property type="evidence" value="ECO:0007669"/>
    <property type="project" value="TreeGrafter"/>
</dbReference>
<dbReference type="InterPro" id="IPR028055">
    <property type="entry name" value="YidC/Oxa/ALB_C"/>
</dbReference>
<keyword evidence="4" id="KW-0813">Transport</keyword>
<evidence type="ECO:0000256" key="15">
    <source>
        <dbReference type="ARBA" id="ARBA00033342"/>
    </source>
</evidence>
<proteinExistence type="inferred from homology"/>
<dbReference type="NCBIfam" id="NF002899">
    <property type="entry name" value="PRK03449.1"/>
    <property type="match status" value="1"/>
</dbReference>
<comment type="similarity">
    <text evidence="2">Belongs to the OXA1/ALB3/YidC family. Type 1 subfamily.</text>
</comment>
<evidence type="ECO:0000256" key="13">
    <source>
        <dbReference type="ARBA" id="ARBA00031538"/>
    </source>
</evidence>
<feature type="transmembrane region" description="Helical" evidence="17">
    <location>
        <begin position="223"/>
        <end position="248"/>
    </location>
</feature>
<evidence type="ECO:0000256" key="10">
    <source>
        <dbReference type="ARBA" id="ARBA00023186"/>
    </source>
</evidence>
<dbReference type="Proteomes" id="UP000516173">
    <property type="component" value="Chromosome"/>
</dbReference>
<dbReference type="GO" id="GO:0015031">
    <property type="term" value="P:protein transport"/>
    <property type="evidence" value="ECO:0007669"/>
    <property type="project" value="UniProtKB-KW"/>
</dbReference>
<organism evidence="19 20">
    <name type="scientific">Nocardia wallacei</name>
    <dbReference type="NCBI Taxonomy" id="480035"/>
    <lineage>
        <taxon>Bacteria</taxon>
        <taxon>Bacillati</taxon>
        <taxon>Actinomycetota</taxon>
        <taxon>Actinomycetes</taxon>
        <taxon>Mycobacteriales</taxon>
        <taxon>Nocardiaceae</taxon>
        <taxon>Nocardia</taxon>
    </lineage>
</organism>
<keyword evidence="10" id="KW-0143">Chaperone</keyword>
<evidence type="ECO:0000313" key="20">
    <source>
        <dbReference type="Proteomes" id="UP000516173"/>
    </source>
</evidence>
<feature type="transmembrane region" description="Helical" evidence="17">
    <location>
        <begin position="181"/>
        <end position="203"/>
    </location>
</feature>
<comment type="subunit">
    <text evidence="12">Interacts with the Sec translocase complex via SecD. Specifically interacts with transmembrane segments of nascent integral membrane proteins during membrane integration.</text>
</comment>
<evidence type="ECO:0000256" key="7">
    <source>
        <dbReference type="ARBA" id="ARBA00022927"/>
    </source>
</evidence>
<evidence type="ECO:0000313" key="19">
    <source>
        <dbReference type="EMBL" id="BCK58102.1"/>
    </source>
</evidence>
<comment type="function">
    <text evidence="11">Required for the insertion and/or proper folding and/or complex formation of integral membrane proteins into the membrane. Involved in integration of membrane proteins that insert both dependently and independently of the Sec translocase complex, as well as at least some lipoproteins. Aids folding of multispanning membrane proteins.</text>
</comment>
<dbReference type="AlphaFoldDB" id="A0A7G1KSH2"/>
<keyword evidence="5" id="KW-1003">Cell membrane</keyword>
<dbReference type="Pfam" id="PF02096">
    <property type="entry name" value="60KD_IMP"/>
    <property type="match status" value="1"/>
</dbReference>
<keyword evidence="9 17" id="KW-0472">Membrane</keyword>
<dbReference type="KEGG" id="nwl:NWFMUON74_58740"/>
<dbReference type="PANTHER" id="PTHR12428">
    <property type="entry name" value="OXA1"/>
    <property type="match status" value="1"/>
</dbReference>
<evidence type="ECO:0000256" key="12">
    <source>
        <dbReference type="ARBA" id="ARBA00026028"/>
    </source>
</evidence>
<feature type="transmembrane region" description="Helical" evidence="17">
    <location>
        <begin position="97"/>
        <end position="118"/>
    </location>
</feature>
<dbReference type="GO" id="GO:0005886">
    <property type="term" value="C:plasma membrane"/>
    <property type="evidence" value="ECO:0007669"/>
    <property type="project" value="UniProtKB-SubCell"/>
</dbReference>
<evidence type="ECO:0000256" key="6">
    <source>
        <dbReference type="ARBA" id="ARBA00022692"/>
    </source>
</evidence>
<evidence type="ECO:0000256" key="14">
    <source>
        <dbReference type="ARBA" id="ARBA00033245"/>
    </source>
</evidence>
<dbReference type="GeneID" id="80350296"/>
<reference evidence="19 20" key="1">
    <citation type="submission" date="2020-08" db="EMBL/GenBank/DDBJ databases">
        <title>Genome Sequencing of Nocardia wallacei strain FMUON74 and assembly.</title>
        <authorList>
            <person name="Toyokawa M."/>
            <person name="Uesaka K."/>
        </authorList>
    </citation>
    <scope>NUCLEOTIDE SEQUENCE [LARGE SCALE GENOMIC DNA]</scope>
    <source>
        <strain evidence="19 20">FMUON74</strain>
    </source>
</reference>
<evidence type="ECO:0000256" key="1">
    <source>
        <dbReference type="ARBA" id="ARBA00004651"/>
    </source>
</evidence>
<evidence type="ECO:0000256" key="16">
    <source>
        <dbReference type="RuleBase" id="RU003945"/>
    </source>
</evidence>
<gene>
    <name evidence="19" type="ORF">NWFMUON74_58740</name>
</gene>
<evidence type="ECO:0000256" key="5">
    <source>
        <dbReference type="ARBA" id="ARBA00022475"/>
    </source>
</evidence>
<evidence type="ECO:0000256" key="8">
    <source>
        <dbReference type="ARBA" id="ARBA00022989"/>
    </source>
</evidence>
<sequence length="284" mass="30821">MLDFVYYPVSAVLWLWHTGFAAVLGAGSSLAWVLAIVLLVVTVRALLVRPFLAQVRFSRTMAVLQPQVRELQAKYADDREKLVAETRKLQQEHNFSLLRGCLPMVGQLLLFLGLYHVLRSFDRTGPVSQVPLLGNSTSMTAAENAATANYVFAPAQVQSFLQAKLLDAPLSATLATSGGSLSAVLAVVIPLVLIAGVATHFTARSAIARQTETTPQTRLINRLTLWVFPLGAAVAGVLMPVGILIYFATSNTWTFAQQHLIHRRLGPLPTANTPSPRRPESAAD</sequence>
<feature type="domain" description="Membrane insertase YidC/Oxa/ALB C-terminal" evidence="18">
    <location>
        <begin position="32"/>
        <end position="263"/>
    </location>
</feature>
<dbReference type="InterPro" id="IPR047196">
    <property type="entry name" value="YidC_ALB_C"/>
</dbReference>
<evidence type="ECO:0000256" key="4">
    <source>
        <dbReference type="ARBA" id="ARBA00022448"/>
    </source>
</evidence>
<keyword evidence="6 16" id="KW-0812">Transmembrane</keyword>
<dbReference type="RefSeq" id="WP_187684902.1">
    <property type="nucleotide sequence ID" value="NZ_AP023396.1"/>
</dbReference>
<dbReference type="EMBL" id="AP023396">
    <property type="protein sequence ID" value="BCK58102.1"/>
    <property type="molecule type" value="Genomic_DNA"/>
</dbReference>
<dbReference type="GO" id="GO:0032977">
    <property type="term" value="F:membrane insertase activity"/>
    <property type="evidence" value="ECO:0007669"/>
    <property type="project" value="InterPro"/>
</dbReference>
<name>A0A7G1KSH2_9NOCA</name>
<evidence type="ECO:0000256" key="11">
    <source>
        <dbReference type="ARBA" id="ARBA00025034"/>
    </source>
</evidence>
<evidence type="ECO:0000256" key="17">
    <source>
        <dbReference type="SAM" id="Phobius"/>
    </source>
</evidence>
<evidence type="ECO:0000256" key="3">
    <source>
        <dbReference type="ARBA" id="ARBA00015325"/>
    </source>
</evidence>
<evidence type="ECO:0000256" key="2">
    <source>
        <dbReference type="ARBA" id="ARBA00010527"/>
    </source>
</evidence>
<evidence type="ECO:0000259" key="18">
    <source>
        <dbReference type="Pfam" id="PF02096"/>
    </source>
</evidence>
<dbReference type="NCBIfam" id="TIGR03592">
    <property type="entry name" value="yidC_oxa1_cterm"/>
    <property type="match status" value="1"/>
</dbReference>
<accession>A0A7G1KSH2</accession>